<dbReference type="PANTHER" id="PTHR42855">
    <property type="entry name" value="ABC TRANSPORTER ATP-BINDING SUBUNIT"/>
    <property type="match status" value="1"/>
</dbReference>
<evidence type="ECO:0000256" key="3">
    <source>
        <dbReference type="SAM" id="Coils"/>
    </source>
</evidence>
<dbReference type="Gene3D" id="3.40.50.300">
    <property type="entry name" value="P-loop containing nucleotide triphosphate hydrolases"/>
    <property type="match status" value="2"/>
</dbReference>
<dbReference type="GO" id="GO:0005524">
    <property type="term" value="F:ATP binding"/>
    <property type="evidence" value="ECO:0007669"/>
    <property type="project" value="UniProtKB-KW"/>
</dbReference>
<dbReference type="GO" id="GO:0016887">
    <property type="term" value="F:ATP hydrolysis activity"/>
    <property type="evidence" value="ECO:0007669"/>
    <property type="project" value="InterPro"/>
</dbReference>
<comment type="caution">
    <text evidence="5">The sequence shown here is derived from an EMBL/GenBank/DDBJ whole genome shotgun (WGS) entry which is preliminary data.</text>
</comment>
<dbReference type="PROSITE" id="PS50893">
    <property type="entry name" value="ABC_TRANSPORTER_2"/>
    <property type="match status" value="2"/>
</dbReference>
<feature type="domain" description="ABC transporter" evidence="4">
    <location>
        <begin position="347"/>
        <end position="554"/>
    </location>
</feature>
<gene>
    <name evidence="5" type="ORF">IV500_01560</name>
</gene>
<dbReference type="RefSeq" id="WP_196395073.1">
    <property type="nucleotide sequence ID" value="NZ_JADNYM010000002.1"/>
</dbReference>
<dbReference type="InterPro" id="IPR003439">
    <property type="entry name" value="ABC_transporter-like_ATP-bd"/>
</dbReference>
<dbReference type="InterPro" id="IPR003593">
    <property type="entry name" value="AAA+_ATPase"/>
</dbReference>
<name>A0A931CJF2_9MICC</name>
<protein>
    <submittedName>
        <fullName evidence="5">ABC-F family ATP-binding cassette domain-containing protein</fullName>
    </submittedName>
</protein>
<evidence type="ECO:0000313" key="5">
    <source>
        <dbReference type="EMBL" id="MBG0738122.1"/>
    </source>
</evidence>
<dbReference type="PANTHER" id="PTHR42855:SF2">
    <property type="entry name" value="DRUG RESISTANCE ABC TRANSPORTER,ATP-BINDING PROTEIN"/>
    <property type="match status" value="1"/>
</dbReference>
<dbReference type="Proteomes" id="UP000655366">
    <property type="component" value="Unassembled WGS sequence"/>
</dbReference>
<dbReference type="EMBL" id="JADNYM010000002">
    <property type="protein sequence ID" value="MBG0738122.1"/>
    <property type="molecule type" value="Genomic_DNA"/>
</dbReference>
<keyword evidence="1" id="KW-0547">Nucleotide-binding</keyword>
<dbReference type="CDD" id="cd03221">
    <property type="entry name" value="ABCF_EF-3"/>
    <property type="match status" value="1"/>
</dbReference>
<evidence type="ECO:0000259" key="4">
    <source>
        <dbReference type="PROSITE" id="PS50893"/>
    </source>
</evidence>
<sequence length="554" mass="60055">MTPPIDQLPGAITLWDVSHGYGAKLLLDHVDLAIDAGEHVGVVGENGAGKSTLLRLIAGVEAPDGGRVTVGADVGYLAQTMQGFPGSTVAEAIDRALFDLRALELRIRGLEQTMASASEEELENYGALLGEFELRGGYQADARVDSAMNHLGLAEIRRERMLASLSGGEQERLALACLLADPPPILLLDEPTNHLDIGAVEWLEAQLSGQRGTVVAISHDRTFLERIASAVIEVDADRREVRRYGNGYVGYLAEKAAERRRWEQQYQQWLDAMAAERHQAQTVAQKLGYGRRRDGDKMAFGFKAETWEQAAASRIRNAQERLRRLEDNPVARPPEPLKLAADLGAGKHHGEVLAADAIAVAGRLKVPRLSVQAGEKLLITGPNGAGKTTLLDVLAGAREPDSGSVVRYGALGYLPQELAPAQNPQRRLLPAFAAGRGGNIDEHADRLLRLGLFRTEDFYIPVGSLSVGQYRRLALARLLVGSYDVIVFDEPTNHLAPVLVAELEEVFTTYPGTLIMVSHDRSLKQWFKAVDGGTVLRMDGGAFSGGHCASDRPV</sequence>
<dbReference type="SUPFAM" id="SSF52540">
    <property type="entry name" value="P-loop containing nucleoside triphosphate hydrolases"/>
    <property type="match status" value="2"/>
</dbReference>
<keyword evidence="3" id="KW-0175">Coiled coil</keyword>
<feature type="coiled-coil region" evidence="3">
    <location>
        <begin position="93"/>
        <end position="120"/>
    </location>
</feature>
<dbReference type="InterPro" id="IPR051309">
    <property type="entry name" value="ABCF_ATPase"/>
</dbReference>
<keyword evidence="6" id="KW-1185">Reference proteome</keyword>
<feature type="domain" description="ABC transporter" evidence="4">
    <location>
        <begin position="12"/>
        <end position="261"/>
    </location>
</feature>
<dbReference type="SMART" id="SM00382">
    <property type="entry name" value="AAA"/>
    <property type="match status" value="2"/>
</dbReference>
<reference evidence="5 6" key="1">
    <citation type="submission" date="2020-11" db="EMBL/GenBank/DDBJ databases">
        <title>Arthrobacter antarcticus sp. nov., isolated from Antarctic Soil.</title>
        <authorList>
            <person name="Li J."/>
        </authorList>
    </citation>
    <scope>NUCLEOTIDE SEQUENCE [LARGE SCALE GENOMIC DNA]</scope>
    <source>
        <strain evidence="5 6">Z1-20</strain>
    </source>
</reference>
<evidence type="ECO:0000256" key="2">
    <source>
        <dbReference type="ARBA" id="ARBA00022840"/>
    </source>
</evidence>
<dbReference type="InterPro" id="IPR027417">
    <property type="entry name" value="P-loop_NTPase"/>
</dbReference>
<keyword evidence="2 5" id="KW-0067">ATP-binding</keyword>
<dbReference type="NCBIfam" id="NF000355">
    <property type="entry name" value="ribo_prot_ABC_F"/>
    <property type="match status" value="1"/>
</dbReference>
<organism evidence="5 6">
    <name type="scientific">Arthrobacter terrae</name>
    <dbReference type="NCBI Taxonomy" id="2935737"/>
    <lineage>
        <taxon>Bacteria</taxon>
        <taxon>Bacillati</taxon>
        <taxon>Actinomycetota</taxon>
        <taxon>Actinomycetes</taxon>
        <taxon>Micrococcales</taxon>
        <taxon>Micrococcaceae</taxon>
        <taxon>Arthrobacter</taxon>
    </lineage>
</organism>
<evidence type="ECO:0000256" key="1">
    <source>
        <dbReference type="ARBA" id="ARBA00022741"/>
    </source>
</evidence>
<evidence type="ECO:0000313" key="6">
    <source>
        <dbReference type="Proteomes" id="UP000655366"/>
    </source>
</evidence>
<dbReference type="Pfam" id="PF00005">
    <property type="entry name" value="ABC_tran"/>
    <property type="match status" value="2"/>
</dbReference>
<dbReference type="AlphaFoldDB" id="A0A931CJF2"/>
<dbReference type="FunFam" id="3.40.50.300:FF:000011">
    <property type="entry name" value="Putative ABC transporter ATP-binding component"/>
    <property type="match status" value="1"/>
</dbReference>
<proteinExistence type="predicted"/>
<accession>A0A931CJF2</accession>